<evidence type="ECO:0000259" key="4">
    <source>
        <dbReference type="PROSITE" id="PS50949"/>
    </source>
</evidence>
<keyword evidence="1" id="KW-0805">Transcription regulation</keyword>
<protein>
    <submittedName>
        <fullName evidence="5">GntR family transcriptional regulator</fullName>
    </submittedName>
</protein>
<dbReference type="SMART" id="SM00895">
    <property type="entry name" value="FCD"/>
    <property type="match status" value="1"/>
</dbReference>
<evidence type="ECO:0000313" key="6">
    <source>
        <dbReference type="Proteomes" id="UP001454086"/>
    </source>
</evidence>
<dbReference type="Gene3D" id="1.20.120.530">
    <property type="entry name" value="GntR ligand-binding domain-like"/>
    <property type="match status" value="1"/>
</dbReference>
<name>A0ABV1CZD1_9FIRM</name>
<evidence type="ECO:0000256" key="2">
    <source>
        <dbReference type="ARBA" id="ARBA00023125"/>
    </source>
</evidence>
<dbReference type="PANTHER" id="PTHR43537">
    <property type="entry name" value="TRANSCRIPTIONAL REGULATOR, GNTR FAMILY"/>
    <property type="match status" value="1"/>
</dbReference>
<keyword evidence="2" id="KW-0238">DNA-binding</keyword>
<evidence type="ECO:0000256" key="3">
    <source>
        <dbReference type="ARBA" id="ARBA00023163"/>
    </source>
</evidence>
<dbReference type="SUPFAM" id="SSF46785">
    <property type="entry name" value="Winged helix' DNA-binding domain"/>
    <property type="match status" value="1"/>
</dbReference>
<dbReference type="InterPro" id="IPR008920">
    <property type="entry name" value="TF_FadR/GntR_C"/>
</dbReference>
<dbReference type="Pfam" id="PF00392">
    <property type="entry name" value="GntR"/>
    <property type="match status" value="1"/>
</dbReference>
<dbReference type="SUPFAM" id="SSF48008">
    <property type="entry name" value="GntR ligand-binding domain-like"/>
    <property type="match status" value="1"/>
</dbReference>
<accession>A0ABV1CZD1</accession>
<dbReference type="SMART" id="SM00345">
    <property type="entry name" value="HTH_GNTR"/>
    <property type="match status" value="1"/>
</dbReference>
<organism evidence="5 6">
    <name type="scientific">Enterocloster hominis</name>
    <name type="common">ex Hitch et al. 2024</name>
    <dbReference type="NCBI Taxonomy" id="1917870"/>
    <lineage>
        <taxon>Bacteria</taxon>
        <taxon>Bacillati</taxon>
        <taxon>Bacillota</taxon>
        <taxon>Clostridia</taxon>
        <taxon>Lachnospirales</taxon>
        <taxon>Lachnospiraceae</taxon>
        <taxon>Enterocloster</taxon>
    </lineage>
</organism>
<dbReference type="Proteomes" id="UP001454086">
    <property type="component" value="Unassembled WGS sequence"/>
</dbReference>
<feature type="domain" description="HTH gntR-type" evidence="4">
    <location>
        <begin position="8"/>
        <end position="75"/>
    </location>
</feature>
<dbReference type="InterPro" id="IPR011711">
    <property type="entry name" value="GntR_C"/>
</dbReference>
<proteinExistence type="predicted"/>
<dbReference type="InterPro" id="IPR036390">
    <property type="entry name" value="WH_DNA-bd_sf"/>
</dbReference>
<dbReference type="Gene3D" id="1.10.10.10">
    <property type="entry name" value="Winged helix-like DNA-binding domain superfamily/Winged helix DNA-binding domain"/>
    <property type="match status" value="1"/>
</dbReference>
<reference evidence="5 6" key="1">
    <citation type="submission" date="2024-03" db="EMBL/GenBank/DDBJ databases">
        <title>Human intestinal bacterial collection.</title>
        <authorList>
            <person name="Pauvert C."/>
            <person name="Hitch T.C.A."/>
            <person name="Clavel T."/>
        </authorList>
    </citation>
    <scope>NUCLEOTIDE SEQUENCE [LARGE SCALE GENOMIC DNA]</scope>
    <source>
        <strain evidence="5 6">CLA-SR-H021</strain>
    </source>
</reference>
<evidence type="ECO:0000313" key="5">
    <source>
        <dbReference type="EMBL" id="MEQ2423491.1"/>
    </source>
</evidence>
<gene>
    <name evidence="5" type="ORF">WMQ36_00755</name>
</gene>
<dbReference type="InterPro" id="IPR036388">
    <property type="entry name" value="WH-like_DNA-bd_sf"/>
</dbReference>
<dbReference type="PROSITE" id="PS50949">
    <property type="entry name" value="HTH_GNTR"/>
    <property type="match status" value="1"/>
</dbReference>
<keyword evidence="3" id="KW-0804">Transcription</keyword>
<dbReference type="RefSeq" id="WP_349117590.1">
    <property type="nucleotide sequence ID" value="NZ_JBBMFM010000001.1"/>
</dbReference>
<dbReference type="CDD" id="cd07377">
    <property type="entry name" value="WHTH_GntR"/>
    <property type="match status" value="1"/>
</dbReference>
<dbReference type="Pfam" id="PF07729">
    <property type="entry name" value="FCD"/>
    <property type="match status" value="1"/>
</dbReference>
<comment type="caution">
    <text evidence="5">The sequence shown here is derived from an EMBL/GenBank/DDBJ whole genome shotgun (WGS) entry which is preliminary data.</text>
</comment>
<dbReference type="PANTHER" id="PTHR43537:SF24">
    <property type="entry name" value="GLUCONATE OPERON TRANSCRIPTIONAL REPRESSOR"/>
    <property type="match status" value="1"/>
</dbReference>
<dbReference type="EMBL" id="JBBMFM010000001">
    <property type="protein sequence ID" value="MEQ2423491.1"/>
    <property type="molecule type" value="Genomic_DNA"/>
</dbReference>
<evidence type="ECO:0000256" key="1">
    <source>
        <dbReference type="ARBA" id="ARBA00023015"/>
    </source>
</evidence>
<dbReference type="InterPro" id="IPR000524">
    <property type="entry name" value="Tscrpt_reg_HTH_GntR"/>
</dbReference>
<keyword evidence="6" id="KW-1185">Reference proteome</keyword>
<sequence>MAENIIKLTLSEQIYNILKEDILAGTIPLGAKLTNRELQERFQVSSTPIRDAINKLNQDGLIGEVTKTGAQLISFDFEYSGELNEFILALSCEAVALSSRSNHTRQVTEELYRNLEAMTEAQDDEAYFDADYRFHKAFFDYCGNRFLKETYKRYNLIRFLLMRHAVRTLEHRTSSIRQHRLITEAYEDGDYKLAEKLTEEHYRYGVHLIDENKGE</sequence>